<dbReference type="Pfam" id="PF01554">
    <property type="entry name" value="MatE"/>
    <property type="match status" value="2"/>
</dbReference>
<sequence>MERSEPKPSQQVSFNLFQLTWPIFLEIVLFMLMGTADTLMISGVSDDAVSAVGIVNQYMFICILIMEVISNGASIVVAQYIGSKRYQEATKIVAVSITMNLVLGLTVSGGILLFGNELLNSMNLEGQVLAYAKTYMQTVGGFIFIQALINVFSSMIRTFGFTKQSMYISLGMNVLHITLNYILIFGKMGFPELGVSGAAISTVISRSIALLVFIWMLYRIMEVRMVIKDYVTLSKEYMGKILKVGIPSALEQVTYHCCQIVFIYYVTYLGAEALASRQYAMAVSQYIYLFGAAIGMGTSIIAGRLIGAGLKDEAYKRVLTSVKWSLLLTVLVDLAVILFRYPLVSLFTDNGEIIRMTAQILVLSIVLETGRSLNLVLVNSLRAAADAKFTVYIGFLTMVGISVPLGYLFVFHWDMGLPGVWLAIASDEWLRGIIMWFRWKSKVWQRQSLVEPAPVSHGMEA</sequence>
<feature type="transmembrane region" description="Helical" evidence="7">
    <location>
        <begin position="12"/>
        <end position="33"/>
    </location>
</feature>
<comment type="subcellular location">
    <subcellularLocation>
        <location evidence="1">Cell membrane</location>
        <topology evidence="1">Multi-pass membrane protein</topology>
    </subcellularLocation>
</comment>
<feature type="transmembrane region" description="Helical" evidence="7">
    <location>
        <begin position="286"/>
        <end position="310"/>
    </location>
</feature>
<dbReference type="InterPro" id="IPR002528">
    <property type="entry name" value="MATE_fam"/>
</dbReference>
<dbReference type="PIRSF" id="PIRSF006603">
    <property type="entry name" value="DinF"/>
    <property type="match status" value="1"/>
</dbReference>
<evidence type="ECO:0000256" key="7">
    <source>
        <dbReference type="SAM" id="Phobius"/>
    </source>
</evidence>
<organism evidence="8 9">
    <name type="scientific">Paenibacillus gansuensis</name>
    <dbReference type="NCBI Taxonomy" id="306542"/>
    <lineage>
        <taxon>Bacteria</taxon>
        <taxon>Bacillati</taxon>
        <taxon>Bacillota</taxon>
        <taxon>Bacilli</taxon>
        <taxon>Bacillales</taxon>
        <taxon>Paenibacillaceae</taxon>
        <taxon>Paenibacillus</taxon>
    </lineage>
</organism>
<dbReference type="PANTHER" id="PTHR42925">
    <property type="entry name" value="MULTIDRUG AND TOXIN EFFLUX PROTEIN MATE FAMILY"/>
    <property type="match status" value="1"/>
</dbReference>
<dbReference type="CDD" id="cd13134">
    <property type="entry name" value="MATE_like_8"/>
    <property type="match status" value="1"/>
</dbReference>
<feature type="transmembrane region" description="Helical" evidence="7">
    <location>
        <begin position="165"/>
        <end position="186"/>
    </location>
</feature>
<evidence type="ECO:0000256" key="3">
    <source>
        <dbReference type="ARBA" id="ARBA00022475"/>
    </source>
</evidence>
<keyword evidence="9" id="KW-1185">Reference proteome</keyword>
<feature type="transmembrane region" description="Helical" evidence="7">
    <location>
        <begin position="353"/>
        <end position="377"/>
    </location>
</feature>
<accession>A0ABW5P9N7</accession>
<evidence type="ECO:0000256" key="1">
    <source>
        <dbReference type="ARBA" id="ARBA00004651"/>
    </source>
</evidence>
<feature type="transmembrane region" description="Helical" evidence="7">
    <location>
        <begin position="198"/>
        <end position="220"/>
    </location>
</feature>
<feature type="transmembrane region" description="Helical" evidence="7">
    <location>
        <begin position="389"/>
        <end position="413"/>
    </location>
</feature>
<keyword evidence="3" id="KW-1003">Cell membrane</keyword>
<feature type="transmembrane region" description="Helical" evidence="7">
    <location>
        <begin position="322"/>
        <end position="341"/>
    </location>
</feature>
<dbReference type="EMBL" id="JBHUME010000005">
    <property type="protein sequence ID" value="MFD2611626.1"/>
    <property type="molecule type" value="Genomic_DNA"/>
</dbReference>
<keyword evidence="6 7" id="KW-0472">Membrane</keyword>
<keyword evidence="5 7" id="KW-1133">Transmembrane helix</keyword>
<reference evidence="9" key="1">
    <citation type="journal article" date="2019" name="Int. J. Syst. Evol. Microbiol.">
        <title>The Global Catalogue of Microorganisms (GCM) 10K type strain sequencing project: providing services to taxonomists for standard genome sequencing and annotation.</title>
        <authorList>
            <consortium name="The Broad Institute Genomics Platform"/>
            <consortium name="The Broad Institute Genome Sequencing Center for Infectious Disease"/>
            <person name="Wu L."/>
            <person name="Ma J."/>
        </authorList>
    </citation>
    <scope>NUCLEOTIDE SEQUENCE [LARGE SCALE GENOMIC DNA]</scope>
    <source>
        <strain evidence="9">KCTC 3950</strain>
    </source>
</reference>
<dbReference type="RefSeq" id="WP_377601718.1">
    <property type="nucleotide sequence ID" value="NZ_JBHUME010000005.1"/>
</dbReference>
<dbReference type="InterPro" id="IPR048279">
    <property type="entry name" value="MdtK-like"/>
</dbReference>
<name>A0ABW5P9N7_9BACL</name>
<feature type="transmembrane region" description="Helical" evidence="7">
    <location>
        <begin position="58"/>
        <end position="81"/>
    </location>
</feature>
<feature type="transmembrane region" description="Helical" evidence="7">
    <location>
        <begin position="93"/>
        <end position="114"/>
    </location>
</feature>
<comment type="caution">
    <text evidence="8">The sequence shown here is derived from an EMBL/GenBank/DDBJ whole genome shotgun (WGS) entry which is preliminary data.</text>
</comment>
<feature type="transmembrane region" description="Helical" evidence="7">
    <location>
        <begin position="241"/>
        <end position="266"/>
    </location>
</feature>
<evidence type="ECO:0000256" key="5">
    <source>
        <dbReference type="ARBA" id="ARBA00022989"/>
    </source>
</evidence>
<dbReference type="InterPro" id="IPR047135">
    <property type="entry name" value="YsiQ"/>
</dbReference>
<dbReference type="NCBIfam" id="TIGR00797">
    <property type="entry name" value="matE"/>
    <property type="match status" value="1"/>
</dbReference>
<evidence type="ECO:0000313" key="9">
    <source>
        <dbReference type="Proteomes" id="UP001597541"/>
    </source>
</evidence>
<evidence type="ECO:0000313" key="8">
    <source>
        <dbReference type="EMBL" id="MFD2611626.1"/>
    </source>
</evidence>
<keyword evidence="4 7" id="KW-0812">Transmembrane</keyword>
<feature type="transmembrane region" description="Helical" evidence="7">
    <location>
        <begin position="134"/>
        <end position="153"/>
    </location>
</feature>
<evidence type="ECO:0000256" key="4">
    <source>
        <dbReference type="ARBA" id="ARBA00022692"/>
    </source>
</evidence>
<gene>
    <name evidence="8" type="ORF">ACFSUF_04230</name>
</gene>
<keyword evidence="2" id="KW-0813">Transport</keyword>
<evidence type="ECO:0000256" key="2">
    <source>
        <dbReference type="ARBA" id="ARBA00022448"/>
    </source>
</evidence>
<dbReference type="Proteomes" id="UP001597541">
    <property type="component" value="Unassembled WGS sequence"/>
</dbReference>
<proteinExistence type="predicted"/>
<evidence type="ECO:0000256" key="6">
    <source>
        <dbReference type="ARBA" id="ARBA00023136"/>
    </source>
</evidence>
<protein>
    <submittedName>
        <fullName evidence="8">MATE family efflux transporter</fullName>
    </submittedName>
</protein>
<dbReference type="PANTHER" id="PTHR42925:SF1">
    <property type="entry name" value="VIRULENCE FACTOR MVIN"/>
    <property type="match status" value="1"/>
</dbReference>